<evidence type="ECO:0000256" key="5">
    <source>
        <dbReference type="ARBA" id="ARBA00022692"/>
    </source>
</evidence>
<keyword evidence="7 10" id="KW-0472">Membrane</keyword>
<evidence type="ECO:0000256" key="3">
    <source>
        <dbReference type="ARBA" id="ARBA00022475"/>
    </source>
</evidence>
<keyword evidence="4" id="KW-0997">Cell inner membrane</keyword>
<evidence type="ECO:0000256" key="4">
    <source>
        <dbReference type="ARBA" id="ARBA00022519"/>
    </source>
</evidence>
<sequence length="198" mass="21431">MFDLILRRLENTIIAVTFLFITLLAFANVVARYVFHASFSFTSELLVNLAVLLTMVGASAATRLGTHPSFSLLRDSTRGALHKLIIVVVCLAMLAFYAVFLWLGWDTAMKQFESGRLTPALQLPQGLFSLALPLGALLGTIRTIQVAVIELRGGEAFKGEEAEALEAVAVMQAVEQPTDASQSDDPVDTTDTKAGDRS</sequence>
<keyword evidence="6 10" id="KW-1133">Transmembrane helix</keyword>
<dbReference type="Pfam" id="PF04290">
    <property type="entry name" value="DctQ"/>
    <property type="match status" value="1"/>
</dbReference>
<comment type="similarity">
    <text evidence="8">Belongs to the TRAP transporter small permease family.</text>
</comment>
<dbReference type="Proteomes" id="UP000664398">
    <property type="component" value="Unassembled WGS sequence"/>
</dbReference>
<feature type="transmembrane region" description="Helical" evidence="10">
    <location>
        <begin position="84"/>
        <end position="105"/>
    </location>
</feature>
<evidence type="ECO:0000256" key="10">
    <source>
        <dbReference type="SAM" id="Phobius"/>
    </source>
</evidence>
<dbReference type="GO" id="GO:0005886">
    <property type="term" value="C:plasma membrane"/>
    <property type="evidence" value="ECO:0007669"/>
    <property type="project" value="UniProtKB-SubCell"/>
</dbReference>
<evidence type="ECO:0000256" key="7">
    <source>
        <dbReference type="ARBA" id="ARBA00023136"/>
    </source>
</evidence>
<evidence type="ECO:0000256" key="6">
    <source>
        <dbReference type="ARBA" id="ARBA00022989"/>
    </source>
</evidence>
<keyword evidence="13" id="KW-1185">Reference proteome</keyword>
<dbReference type="PANTHER" id="PTHR35011:SF2">
    <property type="entry name" value="2,3-DIKETO-L-GULONATE TRAP TRANSPORTER SMALL PERMEASE PROTEIN YIAM"/>
    <property type="match status" value="1"/>
</dbReference>
<dbReference type="AlphaFoldDB" id="A0A939LW50"/>
<dbReference type="PANTHER" id="PTHR35011">
    <property type="entry name" value="2,3-DIKETO-L-GULONATE TRAP TRANSPORTER SMALL PERMEASE PROTEIN YIAM"/>
    <property type="match status" value="1"/>
</dbReference>
<evidence type="ECO:0000313" key="13">
    <source>
        <dbReference type="Proteomes" id="UP000664398"/>
    </source>
</evidence>
<evidence type="ECO:0000256" key="8">
    <source>
        <dbReference type="ARBA" id="ARBA00038436"/>
    </source>
</evidence>
<feature type="domain" description="Tripartite ATP-independent periplasmic transporters DctQ component" evidence="11">
    <location>
        <begin position="21"/>
        <end position="148"/>
    </location>
</feature>
<dbReference type="InterPro" id="IPR055348">
    <property type="entry name" value="DctQ"/>
</dbReference>
<evidence type="ECO:0000259" key="11">
    <source>
        <dbReference type="Pfam" id="PF04290"/>
    </source>
</evidence>
<keyword evidence="2" id="KW-0813">Transport</keyword>
<dbReference type="GO" id="GO:0015740">
    <property type="term" value="P:C4-dicarboxylate transport"/>
    <property type="evidence" value="ECO:0007669"/>
    <property type="project" value="TreeGrafter"/>
</dbReference>
<comment type="subcellular location">
    <subcellularLocation>
        <location evidence="1">Cell inner membrane</location>
        <topology evidence="1">Multi-pass membrane protein</topology>
    </subcellularLocation>
</comment>
<feature type="region of interest" description="Disordered" evidence="9">
    <location>
        <begin position="175"/>
        <end position="198"/>
    </location>
</feature>
<keyword evidence="3" id="KW-1003">Cell membrane</keyword>
<proteinExistence type="inferred from homology"/>
<dbReference type="RefSeq" id="WP_208044499.1">
    <property type="nucleotide sequence ID" value="NZ_JAGDYL010000001.1"/>
</dbReference>
<evidence type="ECO:0000256" key="1">
    <source>
        <dbReference type="ARBA" id="ARBA00004429"/>
    </source>
</evidence>
<name>A0A939LW50_9MICO</name>
<feature type="transmembrane region" description="Helical" evidence="10">
    <location>
        <begin position="12"/>
        <end position="33"/>
    </location>
</feature>
<dbReference type="GO" id="GO:0022857">
    <property type="term" value="F:transmembrane transporter activity"/>
    <property type="evidence" value="ECO:0007669"/>
    <property type="project" value="TreeGrafter"/>
</dbReference>
<evidence type="ECO:0000313" key="12">
    <source>
        <dbReference type="EMBL" id="MBO1804028.1"/>
    </source>
</evidence>
<organism evidence="12 13">
    <name type="scientific">Leucobacter ruminantium</name>
    <dbReference type="NCBI Taxonomy" id="1289170"/>
    <lineage>
        <taxon>Bacteria</taxon>
        <taxon>Bacillati</taxon>
        <taxon>Actinomycetota</taxon>
        <taxon>Actinomycetes</taxon>
        <taxon>Micrococcales</taxon>
        <taxon>Microbacteriaceae</taxon>
        <taxon>Leucobacter</taxon>
    </lineage>
</organism>
<feature type="transmembrane region" description="Helical" evidence="10">
    <location>
        <begin position="45"/>
        <end position="64"/>
    </location>
</feature>
<gene>
    <name evidence="12" type="ORF">J4H91_01675</name>
</gene>
<reference evidence="12" key="1">
    <citation type="submission" date="2021-03" db="EMBL/GenBank/DDBJ databases">
        <title>Leucobacter chromiisoli sp. nov., isolated from chromium-containing soil of chemical plant.</title>
        <authorList>
            <person name="Xu Z."/>
        </authorList>
    </citation>
    <scope>NUCLEOTIDE SEQUENCE</scope>
    <source>
        <strain evidence="12">A2</strain>
    </source>
</reference>
<evidence type="ECO:0000256" key="2">
    <source>
        <dbReference type="ARBA" id="ARBA00022448"/>
    </source>
</evidence>
<dbReference type="InterPro" id="IPR007387">
    <property type="entry name" value="TRAP_DctQ"/>
</dbReference>
<accession>A0A939LW50</accession>
<keyword evidence="5 10" id="KW-0812">Transmembrane</keyword>
<dbReference type="EMBL" id="JAGDYL010000001">
    <property type="protein sequence ID" value="MBO1804028.1"/>
    <property type="molecule type" value="Genomic_DNA"/>
</dbReference>
<protein>
    <submittedName>
        <fullName evidence="12">TRAP transporter small permease</fullName>
    </submittedName>
</protein>
<comment type="caution">
    <text evidence="12">The sequence shown here is derived from an EMBL/GenBank/DDBJ whole genome shotgun (WGS) entry which is preliminary data.</text>
</comment>
<evidence type="ECO:0000256" key="9">
    <source>
        <dbReference type="SAM" id="MobiDB-lite"/>
    </source>
</evidence>
<feature type="transmembrane region" description="Helical" evidence="10">
    <location>
        <begin position="125"/>
        <end position="144"/>
    </location>
</feature>